<dbReference type="SUPFAM" id="SSF56349">
    <property type="entry name" value="DNA breaking-rejoining enzymes"/>
    <property type="match status" value="1"/>
</dbReference>
<dbReference type="Pfam" id="PF13356">
    <property type="entry name" value="Arm-DNA-bind_3"/>
    <property type="match status" value="1"/>
</dbReference>
<dbReference type="Gene3D" id="1.10.150.130">
    <property type="match status" value="1"/>
</dbReference>
<dbReference type="InterPro" id="IPR050808">
    <property type="entry name" value="Phage_Integrase"/>
</dbReference>
<dbReference type="Gene3D" id="3.30.160.390">
    <property type="entry name" value="Integrase, DNA-binding domain"/>
    <property type="match status" value="1"/>
</dbReference>
<organism evidence="5 6">
    <name type="scientific">Novosphingobium clariflavum</name>
    <dbReference type="NCBI Taxonomy" id="2029884"/>
    <lineage>
        <taxon>Bacteria</taxon>
        <taxon>Pseudomonadati</taxon>
        <taxon>Pseudomonadota</taxon>
        <taxon>Alphaproteobacteria</taxon>
        <taxon>Sphingomonadales</taxon>
        <taxon>Sphingomonadaceae</taxon>
        <taxon>Novosphingobium</taxon>
    </lineage>
</organism>
<accession>A0ABV6S1S6</accession>
<dbReference type="PANTHER" id="PTHR30629">
    <property type="entry name" value="PROPHAGE INTEGRASE"/>
    <property type="match status" value="1"/>
</dbReference>
<dbReference type="RefSeq" id="WP_267220663.1">
    <property type="nucleotide sequence ID" value="NZ_JAPCWC010000007.1"/>
</dbReference>
<evidence type="ECO:0000256" key="1">
    <source>
        <dbReference type="ARBA" id="ARBA00008857"/>
    </source>
</evidence>
<comment type="caution">
    <text evidence="5">The sequence shown here is derived from an EMBL/GenBank/DDBJ whole genome shotgun (WGS) entry which is preliminary data.</text>
</comment>
<evidence type="ECO:0000259" key="4">
    <source>
        <dbReference type="PROSITE" id="PS51898"/>
    </source>
</evidence>
<dbReference type="PROSITE" id="PS51898">
    <property type="entry name" value="TYR_RECOMBINASE"/>
    <property type="match status" value="1"/>
</dbReference>
<dbReference type="PANTHER" id="PTHR30629:SF2">
    <property type="entry name" value="PROPHAGE INTEGRASE INTS-RELATED"/>
    <property type="match status" value="1"/>
</dbReference>
<evidence type="ECO:0000313" key="5">
    <source>
        <dbReference type="EMBL" id="MFC0683185.1"/>
    </source>
</evidence>
<dbReference type="CDD" id="cd00801">
    <property type="entry name" value="INT_P4_C"/>
    <property type="match status" value="1"/>
</dbReference>
<name>A0ABV6S1S6_9SPHN</name>
<evidence type="ECO:0000313" key="6">
    <source>
        <dbReference type="Proteomes" id="UP001589858"/>
    </source>
</evidence>
<comment type="similarity">
    <text evidence="1">Belongs to the 'phage' integrase family.</text>
</comment>
<feature type="domain" description="Tyr recombinase" evidence="4">
    <location>
        <begin position="202"/>
        <end position="403"/>
    </location>
</feature>
<proteinExistence type="inferred from homology"/>
<reference evidence="5 6" key="1">
    <citation type="submission" date="2024-09" db="EMBL/GenBank/DDBJ databases">
        <authorList>
            <person name="Sun Q."/>
            <person name="Mori K."/>
        </authorList>
    </citation>
    <scope>NUCLEOTIDE SEQUENCE [LARGE SCALE GENOMIC DNA]</scope>
    <source>
        <strain evidence="5 6">CICC 11035S</strain>
    </source>
</reference>
<dbReference type="InterPro" id="IPR025166">
    <property type="entry name" value="Integrase_DNA_bind_dom"/>
</dbReference>
<dbReference type="EMBL" id="JBHLTM010000008">
    <property type="protein sequence ID" value="MFC0683185.1"/>
    <property type="molecule type" value="Genomic_DNA"/>
</dbReference>
<sequence>MLTDTACRKAIPGEKDRKLTDDRGLYLLVRKSGSKLWRLKYRFAGKEKTLSIGAYPEVTLSAARIARDKAQAQLRDGIDPSAEKQARKIQALADAFDNFERIARAWHEAKAKTLNARYAAAILGRLELHVFPVIGKQPIRGITPPVVLDMVRRIEKRGSHDVAHRVRNHVSEVFVWAIASGLAETDPAAIIQKALLPTDPKLRPAALKVEFARQLLKDVEDLPGSHWSTVLASRLLALTAARPGVVRLAERQEFEGLDGANPVWRIPAEKMKLTRSQKRDITWEFVIPLSRQAADVAKAAISESLACQSRDGPSWLFPGPGAWTKPISDSTLSKVYRLAGYRGVHVPHGWRSTFSTIMNERAAMEDQERDRAIIDLMLAHAQQGVEPIYNRAMYLPRRRKLAQIWADLLMRGAAEPHLLLPAHRPWRAKDRATAAG</sequence>
<keyword evidence="6" id="KW-1185">Reference proteome</keyword>
<dbReference type="Proteomes" id="UP001589858">
    <property type="component" value="Unassembled WGS sequence"/>
</dbReference>
<dbReference type="Pfam" id="PF22022">
    <property type="entry name" value="Phage_int_M"/>
    <property type="match status" value="1"/>
</dbReference>
<keyword evidence="2" id="KW-0229">DNA integration</keyword>
<evidence type="ECO:0000256" key="3">
    <source>
        <dbReference type="ARBA" id="ARBA00023125"/>
    </source>
</evidence>
<keyword evidence="3" id="KW-0238">DNA-binding</keyword>
<gene>
    <name evidence="5" type="ORF">ACFFF8_01115</name>
</gene>
<dbReference type="InterPro" id="IPR002104">
    <property type="entry name" value="Integrase_catalytic"/>
</dbReference>
<dbReference type="InterPro" id="IPR011010">
    <property type="entry name" value="DNA_brk_join_enz"/>
</dbReference>
<dbReference type="InterPro" id="IPR010998">
    <property type="entry name" value="Integrase_recombinase_N"/>
</dbReference>
<evidence type="ECO:0000256" key="2">
    <source>
        <dbReference type="ARBA" id="ARBA00022908"/>
    </source>
</evidence>
<protein>
    <submittedName>
        <fullName evidence="5">Tyrosine-type recombinase/integrase</fullName>
    </submittedName>
</protein>
<dbReference type="InterPro" id="IPR053876">
    <property type="entry name" value="Phage_int_M"/>
</dbReference>
<dbReference type="InterPro" id="IPR038488">
    <property type="entry name" value="Integrase_DNA-bd_sf"/>
</dbReference>